<gene>
    <name evidence="4" type="ORF">DY245_24900</name>
</gene>
<dbReference type="EMBL" id="QUAC01000199">
    <property type="protein sequence ID" value="REK87773.1"/>
    <property type="molecule type" value="Genomic_DNA"/>
</dbReference>
<dbReference type="Proteomes" id="UP000262477">
    <property type="component" value="Unassembled WGS sequence"/>
</dbReference>
<name>A0A371Q0B2_STRIH</name>
<feature type="signal peptide" evidence="2">
    <location>
        <begin position="1"/>
        <end position="28"/>
    </location>
</feature>
<proteinExistence type="predicted"/>
<feature type="chain" id="PRO_5039674033" evidence="2">
    <location>
        <begin position="29"/>
        <end position="242"/>
    </location>
</feature>
<dbReference type="OrthoDB" id="3480105at2"/>
<accession>A0A371Q0B2</accession>
<keyword evidence="5" id="KW-1185">Reference proteome</keyword>
<evidence type="ECO:0000259" key="3">
    <source>
        <dbReference type="Pfam" id="PF14016"/>
    </source>
</evidence>
<evidence type="ECO:0000313" key="5">
    <source>
        <dbReference type="Proteomes" id="UP000262477"/>
    </source>
</evidence>
<organism evidence="4 5">
    <name type="scientific">Streptomyces inhibens</name>
    <dbReference type="NCBI Taxonomy" id="2293571"/>
    <lineage>
        <taxon>Bacteria</taxon>
        <taxon>Bacillati</taxon>
        <taxon>Actinomycetota</taxon>
        <taxon>Actinomycetes</taxon>
        <taxon>Kitasatosporales</taxon>
        <taxon>Streptomycetaceae</taxon>
        <taxon>Streptomyces</taxon>
    </lineage>
</organism>
<dbReference type="InterPro" id="IPR025326">
    <property type="entry name" value="DUF4232"/>
</dbReference>
<protein>
    <submittedName>
        <fullName evidence="4">DUF4232 domain-containing protein</fullName>
    </submittedName>
</protein>
<dbReference type="AlphaFoldDB" id="A0A371Q0B2"/>
<evidence type="ECO:0000256" key="1">
    <source>
        <dbReference type="SAM" id="MobiDB-lite"/>
    </source>
</evidence>
<feature type="region of interest" description="Disordered" evidence="1">
    <location>
        <begin position="31"/>
        <end position="100"/>
    </location>
</feature>
<reference evidence="4 5" key="1">
    <citation type="submission" date="2018-08" db="EMBL/GenBank/DDBJ databases">
        <title>Streptomyces NEAU-D10 sp. nov., a novel Actinomycete isolated from soil.</title>
        <authorList>
            <person name="Jin L."/>
        </authorList>
    </citation>
    <scope>NUCLEOTIDE SEQUENCE [LARGE SCALE GENOMIC DNA]</scope>
    <source>
        <strain evidence="4 5">NEAU-D10</strain>
    </source>
</reference>
<dbReference type="Pfam" id="PF14016">
    <property type="entry name" value="DUF4232"/>
    <property type="match status" value="1"/>
</dbReference>
<dbReference type="RefSeq" id="WP_128509457.1">
    <property type="nucleotide sequence ID" value="NZ_QUAC01000199.1"/>
</dbReference>
<comment type="caution">
    <text evidence="4">The sequence shown here is derived from an EMBL/GenBank/DDBJ whole genome shotgun (WGS) entry which is preliminary data.</text>
</comment>
<feature type="compositionally biased region" description="Low complexity" evidence="1">
    <location>
        <begin position="36"/>
        <end position="62"/>
    </location>
</feature>
<evidence type="ECO:0000313" key="4">
    <source>
        <dbReference type="EMBL" id="REK87773.1"/>
    </source>
</evidence>
<sequence>MSHHSLLRHGRKAAVATVIAAAALSLTACQSGKPDAAGAPSAAASAGSGSGSGSDSSAAQGSDTPAAGPKAGQGSSSNGSGAAARNGSKASNTSAKGGSAARCTTATLQAGWGSSGGGVPDMHGDAQQTAAVWLKNIGGRSCTISGFPGVQIKGTDGGSLDLPRSSKKPVPVVLKPGGTTSFTIRLLPSVSSEDKKVEPEMVLITPPNEKQHFQLKWPYGGAILDQSGATHPGTFVNPVNVP</sequence>
<feature type="domain" description="DUF4232" evidence="3">
    <location>
        <begin position="103"/>
        <end position="220"/>
    </location>
</feature>
<evidence type="ECO:0000256" key="2">
    <source>
        <dbReference type="SAM" id="SignalP"/>
    </source>
</evidence>
<keyword evidence="2" id="KW-0732">Signal</keyword>
<feature type="compositionally biased region" description="Low complexity" evidence="1">
    <location>
        <begin position="72"/>
        <end position="92"/>
    </location>
</feature>